<dbReference type="InterPro" id="IPR032387">
    <property type="entry name" value="ACAS_N"/>
</dbReference>
<reference evidence="2 3" key="1">
    <citation type="submission" date="2024-04" db="EMBL/GenBank/DDBJ databases">
        <authorList>
            <person name="Rising A."/>
            <person name="Reimegard J."/>
            <person name="Sonavane S."/>
            <person name="Akerstrom W."/>
            <person name="Nylinder S."/>
            <person name="Hedman E."/>
            <person name="Kallberg Y."/>
        </authorList>
    </citation>
    <scope>NUCLEOTIDE SEQUENCE [LARGE SCALE GENOMIC DNA]</scope>
</reference>
<evidence type="ECO:0000313" key="2">
    <source>
        <dbReference type="EMBL" id="CAL1286784.1"/>
    </source>
</evidence>
<organism evidence="2 3">
    <name type="scientific">Larinioides sclopetarius</name>
    <dbReference type="NCBI Taxonomy" id="280406"/>
    <lineage>
        <taxon>Eukaryota</taxon>
        <taxon>Metazoa</taxon>
        <taxon>Ecdysozoa</taxon>
        <taxon>Arthropoda</taxon>
        <taxon>Chelicerata</taxon>
        <taxon>Arachnida</taxon>
        <taxon>Araneae</taxon>
        <taxon>Araneomorphae</taxon>
        <taxon>Entelegynae</taxon>
        <taxon>Araneoidea</taxon>
        <taxon>Araneidae</taxon>
        <taxon>Larinioides</taxon>
    </lineage>
</organism>
<dbReference type="PANTHER" id="PTHR42921">
    <property type="entry name" value="ACETOACETYL-COA SYNTHETASE"/>
    <property type="match status" value="1"/>
</dbReference>
<feature type="domain" description="Acetyl-coenzyme A synthetase N-terminal" evidence="1">
    <location>
        <begin position="1"/>
        <end position="51"/>
    </location>
</feature>
<dbReference type="InterPro" id="IPR042099">
    <property type="entry name" value="ANL_N_sf"/>
</dbReference>
<proteinExistence type="predicted"/>
<evidence type="ECO:0000259" key="1">
    <source>
        <dbReference type="Pfam" id="PF16177"/>
    </source>
</evidence>
<name>A0AAV2AU01_9ARAC</name>
<feature type="non-terminal residue" evidence="2">
    <location>
        <position position="71"/>
    </location>
</feature>
<feature type="non-terminal residue" evidence="2">
    <location>
        <position position="1"/>
    </location>
</feature>
<dbReference type="PANTHER" id="PTHR42921:SF1">
    <property type="entry name" value="ACETOACETYL-COA SYNTHETASE"/>
    <property type="match status" value="1"/>
</dbReference>
<keyword evidence="3" id="KW-1185">Reference proteome</keyword>
<accession>A0AAV2AU01</accession>
<comment type="caution">
    <text evidence="2">The sequence shown here is derived from an EMBL/GenBank/DDBJ whole genome shotgun (WGS) entry which is preliminary data.</text>
</comment>
<dbReference type="Pfam" id="PF16177">
    <property type="entry name" value="ACAS_N"/>
    <property type="match status" value="1"/>
</dbReference>
<evidence type="ECO:0000313" key="3">
    <source>
        <dbReference type="Proteomes" id="UP001497382"/>
    </source>
</evidence>
<protein>
    <recommendedName>
        <fullName evidence="1">Acetyl-coenzyme A synthetase N-terminal domain-containing protein</fullName>
    </recommendedName>
</protein>
<sequence>SVENYEDFWKEIWHFFDVIASKPYDKVFVKKGSGFLDNEWFSGARLNFAENLLRIRDDRLALICYDELGNY</sequence>
<gene>
    <name evidence="2" type="ORF">LARSCL_LOCUS14440</name>
</gene>
<dbReference type="AlphaFoldDB" id="A0AAV2AU01"/>
<dbReference type="Proteomes" id="UP001497382">
    <property type="component" value="Unassembled WGS sequence"/>
</dbReference>
<dbReference type="GO" id="GO:0030729">
    <property type="term" value="F:acetoacetate-CoA ligase activity"/>
    <property type="evidence" value="ECO:0007669"/>
    <property type="project" value="TreeGrafter"/>
</dbReference>
<dbReference type="EMBL" id="CAXIEN010000208">
    <property type="protein sequence ID" value="CAL1286784.1"/>
    <property type="molecule type" value="Genomic_DNA"/>
</dbReference>
<dbReference type="Gene3D" id="3.40.50.12780">
    <property type="entry name" value="N-terminal domain of ligase-like"/>
    <property type="match status" value="1"/>
</dbReference>